<dbReference type="Proteomes" id="UP000250321">
    <property type="component" value="Unassembled WGS sequence"/>
</dbReference>
<dbReference type="EMBL" id="PJQY01003594">
    <property type="protein sequence ID" value="PQM36032.1"/>
    <property type="molecule type" value="Genomic_DNA"/>
</dbReference>
<comment type="caution">
    <text evidence="2">The sequence shown here is derived from an EMBL/GenBank/DDBJ whole genome shotgun (WGS) entry which is preliminary data.</text>
</comment>
<keyword evidence="3" id="KW-1185">Reference proteome</keyword>
<sequence>MVALGQHCCGCLLQHVSRRGGLRLLREQLNRWSSSSQKTGGQNTMMARQGDKSGSKRGSTRPGASQDIW</sequence>
<evidence type="ECO:0000256" key="1">
    <source>
        <dbReference type="SAM" id="MobiDB-lite"/>
    </source>
</evidence>
<accession>A0A314UGX7</accession>
<feature type="compositionally biased region" description="Polar residues" evidence="1">
    <location>
        <begin position="31"/>
        <end position="46"/>
    </location>
</feature>
<name>A0A314UGX7_PRUYE</name>
<feature type="region of interest" description="Disordered" evidence="1">
    <location>
        <begin position="31"/>
        <end position="69"/>
    </location>
</feature>
<reference evidence="2 3" key="1">
    <citation type="submission" date="2018-02" db="EMBL/GenBank/DDBJ databases">
        <title>Draft genome of wild Prunus yedoensis var. nudiflora.</title>
        <authorList>
            <person name="Baek S."/>
            <person name="Kim J.-H."/>
            <person name="Choi K."/>
            <person name="Kim G.-B."/>
            <person name="Cho A."/>
            <person name="Jang H."/>
            <person name="Shin C.-H."/>
            <person name="Yu H.-J."/>
            <person name="Mun J.-H."/>
        </authorList>
    </citation>
    <scope>NUCLEOTIDE SEQUENCE [LARGE SCALE GENOMIC DNA]</scope>
    <source>
        <strain evidence="3">cv. Jeju island</strain>
        <tissue evidence="2">Leaf</tissue>
    </source>
</reference>
<evidence type="ECO:0000313" key="2">
    <source>
        <dbReference type="EMBL" id="PQM36032.1"/>
    </source>
</evidence>
<proteinExistence type="predicted"/>
<evidence type="ECO:0000313" key="3">
    <source>
        <dbReference type="Proteomes" id="UP000250321"/>
    </source>
</evidence>
<protein>
    <submittedName>
        <fullName evidence="2">Uncharacterized protein</fullName>
    </submittedName>
</protein>
<organism evidence="2 3">
    <name type="scientific">Prunus yedoensis var. nudiflora</name>
    <dbReference type="NCBI Taxonomy" id="2094558"/>
    <lineage>
        <taxon>Eukaryota</taxon>
        <taxon>Viridiplantae</taxon>
        <taxon>Streptophyta</taxon>
        <taxon>Embryophyta</taxon>
        <taxon>Tracheophyta</taxon>
        <taxon>Spermatophyta</taxon>
        <taxon>Magnoliopsida</taxon>
        <taxon>eudicotyledons</taxon>
        <taxon>Gunneridae</taxon>
        <taxon>Pentapetalae</taxon>
        <taxon>rosids</taxon>
        <taxon>fabids</taxon>
        <taxon>Rosales</taxon>
        <taxon>Rosaceae</taxon>
        <taxon>Amygdaloideae</taxon>
        <taxon>Amygdaleae</taxon>
        <taxon>Prunus</taxon>
    </lineage>
</organism>
<gene>
    <name evidence="2" type="ORF">Pyn_25743</name>
</gene>
<dbReference type="AlphaFoldDB" id="A0A314UGX7"/>